<evidence type="ECO:0000313" key="2">
    <source>
        <dbReference type="Proteomes" id="UP001164539"/>
    </source>
</evidence>
<keyword evidence="2" id="KW-1185">Reference proteome</keyword>
<keyword evidence="1" id="KW-0808">Transferase</keyword>
<accession>A0ACC1YKA4</accession>
<reference evidence="1 2" key="1">
    <citation type="journal article" date="2023" name="Science">
        <title>Complex scaffold remodeling in plant triterpene biosynthesis.</title>
        <authorList>
            <person name="De La Pena R."/>
            <person name="Hodgson H."/>
            <person name="Liu J.C."/>
            <person name="Stephenson M.J."/>
            <person name="Martin A.C."/>
            <person name="Owen C."/>
            <person name="Harkess A."/>
            <person name="Leebens-Mack J."/>
            <person name="Jimenez L.E."/>
            <person name="Osbourn A."/>
            <person name="Sattely E.S."/>
        </authorList>
    </citation>
    <scope>NUCLEOTIDE SEQUENCE [LARGE SCALE GENOMIC DNA]</scope>
    <source>
        <strain evidence="2">cv. JPN11</strain>
        <tissue evidence="1">Leaf</tissue>
    </source>
</reference>
<sequence length="263" mass="30089">MGNSVQKPTETLENPLKKTLANRQPQAEETLENPLKKTLANRQPQAEETLENPQEKTLTNSQPQAEETKIPRKKEEENASSFTCEICIEPIAAINKFKNKNLCTHPFCQDCIAKYIEAEIQYNNTARIQCPGLDCQQILDPISCKPLIPENLFTRWCDLLRENCVLGFERSYCPNRNSGALVEKDCERNGKVKKARCPNCEQWFCFQCKLRSHAGYRCDKSSNILDPDVIRFLRVHITRARCASCGHSVRLFDGHLIICRLVC</sequence>
<protein>
    <submittedName>
        <fullName evidence="1">RBR-type E3 ubiquitin transferase</fullName>
    </submittedName>
</protein>
<dbReference type="Proteomes" id="UP001164539">
    <property type="component" value="Chromosome 3"/>
</dbReference>
<organism evidence="1 2">
    <name type="scientific">Melia azedarach</name>
    <name type="common">Chinaberry tree</name>
    <dbReference type="NCBI Taxonomy" id="155640"/>
    <lineage>
        <taxon>Eukaryota</taxon>
        <taxon>Viridiplantae</taxon>
        <taxon>Streptophyta</taxon>
        <taxon>Embryophyta</taxon>
        <taxon>Tracheophyta</taxon>
        <taxon>Spermatophyta</taxon>
        <taxon>Magnoliopsida</taxon>
        <taxon>eudicotyledons</taxon>
        <taxon>Gunneridae</taxon>
        <taxon>Pentapetalae</taxon>
        <taxon>rosids</taxon>
        <taxon>malvids</taxon>
        <taxon>Sapindales</taxon>
        <taxon>Meliaceae</taxon>
        <taxon>Melia</taxon>
    </lineage>
</organism>
<dbReference type="EMBL" id="CM051396">
    <property type="protein sequence ID" value="KAJ4723632.1"/>
    <property type="molecule type" value="Genomic_DNA"/>
</dbReference>
<gene>
    <name evidence="1" type="ORF">OWV82_006978</name>
</gene>
<evidence type="ECO:0000313" key="1">
    <source>
        <dbReference type="EMBL" id="KAJ4723632.1"/>
    </source>
</evidence>
<name>A0ACC1YKA4_MELAZ</name>
<comment type="caution">
    <text evidence="1">The sequence shown here is derived from an EMBL/GenBank/DDBJ whole genome shotgun (WGS) entry which is preliminary data.</text>
</comment>
<proteinExistence type="predicted"/>